<comment type="caution">
    <text evidence="1">The sequence shown here is derived from an EMBL/GenBank/DDBJ whole genome shotgun (WGS) entry which is preliminary data.</text>
</comment>
<sequence>MKWEYLFELATLPVKKELVVDVMSKIDYEHDQIEGIWLKNDGAISLSNGAISLSNNDDFNIIDENKNVEQKYLDINKTIEDTNSLYMIEPKSCEEKIAKLVVVFRISKQPKIFCVKDSTCPYRLIKRCQ</sequence>
<gene>
    <name evidence="1" type="ORF">GCM10007915_16690</name>
</gene>
<proteinExistence type="predicted"/>
<name>A0ABQ5Z116_9GAMM</name>
<evidence type="ECO:0000313" key="1">
    <source>
        <dbReference type="EMBL" id="GLR29430.1"/>
    </source>
</evidence>
<dbReference type="EMBL" id="BSOK01000035">
    <property type="protein sequence ID" value="GLR29430.1"/>
    <property type="molecule type" value="Genomic_DNA"/>
</dbReference>
<accession>A0ABQ5Z116</accession>
<organism evidence="1 2">
    <name type="scientific">Psychrobacter pacificensis</name>
    <dbReference type="NCBI Taxonomy" id="112002"/>
    <lineage>
        <taxon>Bacteria</taxon>
        <taxon>Pseudomonadati</taxon>
        <taxon>Pseudomonadota</taxon>
        <taxon>Gammaproteobacteria</taxon>
        <taxon>Moraxellales</taxon>
        <taxon>Moraxellaceae</taxon>
        <taxon>Psychrobacter</taxon>
    </lineage>
</organism>
<dbReference type="Proteomes" id="UP001156645">
    <property type="component" value="Unassembled WGS sequence"/>
</dbReference>
<keyword evidence="2" id="KW-1185">Reference proteome</keyword>
<protein>
    <submittedName>
        <fullName evidence="1">Uncharacterized protein</fullName>
    </submittedName>
</protein>
<dbReference type="RefSeq" id="WP_167669423.1">
    <property type="nucleotide sequence ID" value="NZ_BSOK01000035.1"/>
</dbReference>
<reference evidence="2" key="1">
    <citation type="journal article" date="2019" name="Int. J. Syst. Evol. Microbiol.">
        <title>The Global Catalogue of Microorganisms (GCM) 10K type strain sequencing project: providing services to taxonomists for standard genome sequencing and annotation.</title>
        <authorList>
            <consortium name="The Broad Institute Genomics Platform"/>
            <consortium name="The Broad Institute Genome Sequencing Center for Infectious Disease"/>
            <person name="Wu L."/>
            <person name="Ma J."/>
        </authorList>
    </citation>
    <scope>NUCLEOTIDE SEQUENCE [LARGE SCALE GENOMIC DNA]</scope>
    <source>
        <strain evidence="2">NBRC 103191</strain>
    </source>
</reference>
<evidence type="ECO:0000313" key="2">
    <source>
        <dbReference type="Proteomes" id="UP001156645"/>
    </source>
</evidence>